<dbReference type="Gene3D" id="3.30.40.10">
    <property type="entry name" value="Zinc/RING finger domain, C3HC4 (zinc finger)"/>
    <property type="match status" value="1"/>
</dbReference>
<keyword evidence="8" id="KW-0862">Zinc</keyword>
<evidence type="ECO:0000313" key="19">
    <source>
        <dbReference type="EMBL" id="ELU05907.1"/>
    </source>
</evidence>
<evidence type="ECO:0000256" key="3">
    <source>
        <dbReference type="ARBA" id="ARBA00012483"/>
    </source>
</evidence>
<evidence type="ECO:0000256" key="2">
    <source>
        <dbReference type="ARBA" id="ARBA00004906"/>
    </source>
</evidence>
<feature type="domain" description="PHD-type" evidence="15">
    <location>
        <begin position="324"/>
        <end position="375"/>
    </location>
</feature>
<dbReference type="Pfam" id="PF00240">
    <property type="entry name" value="ubiquitin"/>
    <property type="match status" value="1"/>
</dbReference>
<dbReference type="AlphaFoldDB" id="R7UPN0"/>
<evidence type="ECO:0000256" key="9">
    <source>
        <dbReference type="ARBA" id="ARBA00023125"/>
    </source>
</evidence>
<keyword evidence="5" id="KW-0479">Metal-binding</keyword>
<name>R7UPN0_CAPTE</name>
<evidence type="ECO:0000256" key="1">
    <source>
        <dbReference type="ARBA" id="ARBA00000900"/>
    </source>
</evidence>
<dbReference type="InterPro" id="IPR036987">
    <property type="entry name" value="SRA-YDG_sf"/>
</dbReference>
<evidence type="ECO:0000259" key="15">
    <source>
        <dbReference type="PROSITE" id="PS50016"/>
    </source>
</evidence>
<reference evidence="19 21" key="2">
    <citation type="journal article" date="2013" name="Nature">
        <title>Insights into bilaterian evolution from three spiralian genomes.</title>
        <authorList>
            <person name="Simakov O."/>
            <person name="Marletaz F."/>
            <person name="Cho S.J."/>
            <person name="Edsinger-Gonzales E."/>
            <person name="Havlak P."/>
            <person name="Hellsten U."/>
            <person name="Kuo D.H."/>
            <person name="Larsson T."/>
            <person name="Lv J."/>
            <person name="Arendt D."/>
            <person name="Savage R."/>
            <person name="Osoegawa K."/>
            <person name="de Jong P."/>
            <person name="Grimwood J."/>
            <person name="Chapman J.A."/>
            <person name="Shapiro H."/>
            <person name="Aerts A."/>
            <person name="Otillar R.P."/>
            <person name="Terry A.Y."/>
            <person name="Boore J.L."/>
            <person name="Grigoriev I.V."/>
            <person name="Lindberg D.R."/>
            <person name="Seaver E.C."/>
            <person name="Weisblat D.A."/>
            <person name="Putnam N.H."/>
            <person name="Rokhsar D.S."/>
        </authorList>
    </citation>
    <scope>NUCLEOTIDE SEQUENCE</scope>
    <source>
        <strain evidence="19 21">I ESC-2004</strain>
    </source>
</reference>
<dbReference type="GO" id="GO:0044027">
    <property type="term" value="P:negative regulation of gene expression via chromosomal CpG island methylation"/>
    <property type="evidence" value="ECO:0007669"/>
    <property type="project" value="TreeGrafter"/>
</dbReference>
<feature type="region of interest" description="Disordered" evidence="14">
    <location>
        <begin position="628"/>
        <end position="662"/>
    </location>
</feature>
<keyword evidence="6 12" id="KW-0863">Zinc-finger</keyword>
<keyword evidence="9" id="KW-0238">DNA-binding</keyword>
<dbReference type="SUPFAM" id="SSF54236">
    <property type="entry name" value="Ubiquitin-like"/>
    <property type="match status" value="1"/>
</dbReference>
<keyword evidence="7" id="KW-0833">Ubl conjugation pathway</keyword>
<dbReference type="PROSITE" id="PS00518">
    <property type="entry name" value="ZF_RING_1"/>
    <property type="match status" value="1"/>
</dbReference>
<dbReference type="InterPro" id="IPR000626">
    <property type="entry name" value="Ubiquitin-like_dom"/>
</dbReference>
<dbReference type="InterPro" id="IPR003105">
    <property type="entry name" value="SRA_YDG"/>
</dbReference>
<dbReference type="GO" id="GO:0008270">
    <property type="term" value="F:zinc ion binding"/>
    <property type="evidence" value="ECO:0007669"/>
    <property type="project" value="UniProtKB-KW"/>
</dbReference>
<organism evidence="19">
    <name type="scientific">Capitella teleta</name>
    <name type="common">Polychaete worm</name>
    <dbReference type="NCBI Taxonomy" id="283909"/>
    <lineage>
        <taxon>Eukaryota</taxon>
        <taxon>Metazoa</taxon>
        <taxon>Spiralia</taxon>
        <taxon>Lophotrochozoa</taxon>
        <taxon>Annelida</taxon>
        <taxon>Polychaeta</taxon>
        <taxon>Sedentaria</taxon>
        <taxon>Scolecida</taxon>
        <taxon>Capitellidae</taxon>
        <taxon>Capitella</taxon>
    </lineage>
</organism>
<evidence type="ECO:0000256" key="6">
    <source>
        <dbReference type="ARBA" id="ARBA00022771"/>
    </source>
</evidence>
<dbReference type="Pfam" id="PF13923">
    <property type="entry name" value="zf-C3HC4_2"/>
    <property type="match status" value="1"/>
</dbReference>
<dbReference type="EC" id="2.3.2.27" evidence="3"/>
<accession>R7UPN0</accession>
<evidence type="ECO:0000313" key="20">
    <source>
        <dbReference type="EnsemblMetazoa" id="CapteP221977"/>
    </source>
</evidence>
<dbReference type="InterPro" id="IPR021991">
    <property type="entry name" value="TTD_dom"/>
</dbReference>
<dbReference type="Pfam" id="PF02182">
    <property type="entry name" value="SAD_SRA"/>
    <property type="match status" value="1"/>
</dbReference>
<dbReference type="FunFam" id="3.10.20.90:FF:000465">
    <property type="entry name" value="E3 ubiquitin-protein ligase UHRF1-like Protein"/>
    <property type="match status" value="1"/>
</dbReference>
<feature type="domain" description="Ubiquitin-like" evidence="16">
    <location>
        <begin position="1"/>
        <end position="74"/>
    </location>
</feature>
<dbReference type="CDD" id="cd01797">
    <property type="entry name" value="Ubl_UHRF"/>
    <property type="match status" value="1"/>
</dbReference>
<dbReference type="FunFam" id="3.30.40.10:FF:000066">
    <property type="entry name" value="E3 ubiquitin-protein ligase UHRF2 isoform X1"/>
    <property type="match status" value="1"/>
</dbReference>
<dbReference type="PROSITE" id="PS50016">
    <property type="entry name" value="ZF_PHD_2"/>
    <property type="match status" value="1"/>
</dbReference>
<evidence type="ECO:0000259" key="18">
    <source>
        <dbReference type="PROSITE" id="PS51015"/>
    </source>
</evidence>
<dbReference type="InterPro" id="IPR001841">
    <property type="entry name" value="Znf_RING"/>
</dbReference>
<dbReference type="InterPro" id="IPR011011">
    <property type="entry name" value="Znf_FYVE_PHD"/>
</dbReference>
<dbReference type="InterPro" id="IPR001965">
    <property type="entry name" value="Znf_PHD"/>
</dbReference>
<feature type="compositionally biased region" description="Basic and acidic residues" evidence="14">
    <location>
        <begin position="105"/>
        <end position="125"/>
    </location>
</feature>
<keyword evidence="10 13" id="KW-0539">Nucleus</keyword>
<dbReference type="InterPro" id="IPR015947">
    <property type="entry name" value="PUA-like_sf"/>
</dbReference>
<dbReference type="Proteomes" id="UP000014760">
    <property type="component" value="Unassembled WGS sequence"/>
</dbReference>
<gene>
    <name evidence="19" type="ORF">CAPTEDRAFT_221977</name>
</gene>
<dbReference type="GO" id="GO:0003677">
    <property type="term" value="F:DNA binding"/>
    <property type="evidence" value="ECO:0007669"/>
    <property type="project" value="UniProtKB-KW"/>
</dbReference>
<dbReference type="STRING" id="283909.R7UPN0"/>
<dbReference type="OMA" id="IEVGMCW"/>
<evidence type="ECO:0000259" key="16">
    <source>
        <dbReference type="PROSITE" id="PS50053"/>
    </source>
</evidence>
<feature type="domain" description="RING-type" evidence="17">
    <location>
        <begin position="720"/>
        <end position="759"/>
    </location>
</feature>
<reference evidence="21" key="1">
    <citation type="submission" date="2012-12" db="EMBL/GenBank/DDBJ databases">
        <authorList>
            <person name="Hellsten U."/>
            <person name="Grimwood J."/>
            <person name="Chapman J.A."/>
            <person name="Shapiro H."/>
            <person name="Aerts A."/>
            <person name="Otillar R.P."/>
            <person name="Terry A.Y."/>
            <person name="Boore J.L."/>
            <person name="Simakov O."/>
            <person name="Marletaz F."/>
            <person name="Cho S.-J."/>
            <person name="Edsinger-Gonzales E."/>
            <person name="Havlak P."/>
            <person name="Kuo D.-H."/>
            <person name="Larsson T."/>
            <person name="Lv J."/>
            <person name="Arendt D."/>
            <person name="Savage R."/>
            <person name="Osoegawa K."/>
            <person name="de Jong P."/>
            <person name="Lindberg D.R."/>
            <person name="Seaver E.C."/>
            <person name="Weisblat D.A."/>
            <person name="Putnam N.H."/>
            <person name="Grigoriev I.V."/>
            <person name="Rokhsar D.S."/>
        </authorList>
    </citation>
    <scope>NUCLEOTIDE SEQUENCE</scope>
    <source>
        <strain evidence="21">I ESC-2004</strain>
    </source>
</reference>
<evidence type="ECO:0000256" key="7">
    <source>
        <dbReference type="ARBA" id="ARBA00022786"/>
    </source>
</evidence>
<dbReference type="OrthoDB" id="2270193at2759"/>
<dbReference type="InterPro" id="IPR029071">
    <property type="entry name" value="Ubiquitin-like_domsf"/>
</dbReference>
<comment type="catalytic activity">
    <reaction evidence="1">
        <text>S-ubiquitinyl-[E2 ubiquitin-conjugating enzyme]-L-cysteine + [acceptor protein]-L-lysine = [E2 ubiquitin-conjugating enzyme]-L-cysteine + N(6)-ubiquitinyl-[acceptor protein]-L-lysine.</text>
        <dbReference type="EC" id="2.3.2.27"/>
    </reaction>
</comment>
<dbReference type="PANTHER" id="PTHR14140">
    <property type="entry name" value="E3 UBIQUITIN-PROTEIN LIGASE UHRF-RELATED"/>
    <property type="match status" value="1"/>
</dbReference>
<evidence type="ECO:0000256" key="8">
    <source>
        <dbReference type="ARBA" id="ARBA00022833"/>
    </source>
</evidence>
<dbReference type="Pfam" id="PF00628">
    <property type="entry name" value="PHD"/>
    <property type="match status" value="1"/>
</dbReference>
<dbReference type="SUPFAM" id="SSF57850">
    <property type="entry name" value="RING/U-box"/>
    <property type="match status" value="1"/>
</dbReference>
<proteinExistence type="predicted"/>
<comment type="pathway">
    <text evidence="2">Protein modification; protein ubiquitination.</text>
</comment>
<dbReference type="Gene3D" id="2.30.280.10">
    <property type="entry name" value="SRA-YDG"/>
    <property type="match status" value="1"/>
</dbReference>
<protein>
    <recommendedName>
        <fullName evidence="3">RING-type E3 ubiquitin transferase</fullName>
        <ecNumber evidence="3">2.3.2.27</ecNumber>
    </recommendedName>
</protein>
<dbReference type="InterPro" id="IPR045134">
    <property type="entry name" value="UHRF1/2-like"/>
</dbReference>
<feature type="compositionally biased region" description="Basic residues" evidence="14">
    <location>
        <begin position="645"/>
        <end position="654"/>
    </location>
</feature>
<dbReference type="Gene3D" id="2.30.30.140">
    <property type="match status" value="1"/>
</dbReference>
<evidence type="ECO:0000259" key="17">
    <source>
        <dbReference type="PROSITE" id="PS50089"/>
    </source>
</evidence>
<dbReference type="EnsemblMetazoa" id="CapteT221977">
    <property type="protein sequence ID" value="CapteP221977"/>
    <property type="gene ID" value="CapteG221977"/>
</dbReference>
<dbReference type="GO" id="GO:0005634">
    <property type="term" value="C:nucleus"/>
    <property type="evidence" value="ECO:0007669"/>
    <property type="project" value="UniProtKB-SubCell"/>
</dbReference>
<keyword evidence="21" id="KW-1185">Reference proteome</keyword>
<dbReference type="SMART" id="SM00466">
    <property type="entry name" value="SRA"/>
    <property type="match status" value="1"/>
</dbReference>
<dbReference type="PROSITE" id="PS50053">
    <property type="entry name" value="UBIQUITIN_2"/>
    <property type="match status" value="1"/>
</dbReference>
<dbReference type="EMBL" id="KB301107">
    <property type="protein sequence ID" value="ELU05907.1"/>
    <property type="molecule type" value="Genomic_DNA"/>
</dbReference>
<dbReference type="HOGENOM" id="CLU_022357_0_0_1"/>
<dbReference type="Gene3D" id="2.30.30.1150">
    <property type="match status" value="1"/>
</dbReference>
<dbReference type="CDD" id="cd20387">
    <property type="entry name" value="Tudor_UHRF_rpt1"/>
    <property type="match status" value="1"/>
</dbReference>
<keyword evidence="11" id="KW-0131">Cell cycle</keyword>
<dbReference type="SMART" id="SM00184">
    <property type="entry name" value="RING"/>
    <property type="match status" value="2"/>
</dbReference>
<dbReference type="InterPro" id="IPR019787">
    <property type="entry name" value="Znf_PHD-finger"/>
</dbReference>
<evidence type="ECO:0000256" key="10">
    <source>
        <dbReference type="ARBA" id="ARBA00023242"/>
    </source>
</evidence>
<dbReference type="SMART" id="SM00249">
    <property type="entry name" value="PHD"/>
    <property type="match status" value="1"/>
</dbReference>
<dbReference type="InterPro" id="IPR013083">
    <property type="entry name" value="Znf_RING/FYVE/PHD"/>
</dbReference>
<dbReference type="Gene3D" id="3.10.20.90">
    <property type="entry name" value="Phosphatidylinositol 3-kinase Catalytic Subunit, Chain A, domain 1"/>
    <property type="match status" value="1"/>
</dbReference>
<evidence type="ECO:0000256" key="11">
    <source>
        <dbReference type="ARBA" id="ARBA00023306"/>
    </source>
</evidence>
<dbReference type="InterPro" id="IPR017907">
    <property type="entry name" value="Znf_RING_CS"/>
</dbReference>
<comment type="subcellular location">
    <subcellularLocation>
        <location evidence="13">Nucleus</location>
    </subcellularLocation>
</comment>
<evidence type="ECO:0000256" key="5">
    <source>
        <dbReference type="ARBA" id="ARBA00022723"/>
    </source>
</evidence>
<evidence type="ECO:0000256" key="14">
    <source>
        <dbReference type="SAM" id="MobiDB-lite"/>
    </source>
</evidence>
<dbReference type="EMBL" id="AMQN01007658">
    <property type="status" value="NOT_ANNOTATED_CDS"/>
    <property type="molecule type" value="Genomic_DNA"/>
</dbReference>
<dbReference type="SUPFAM" id="SSF88697">
    <property type="entry name" value="PUA domain-like"/>
    <property type="match status" value="1"/>
</dbReference>
<sequence length="789" mass="88393">MWIQVRSMDGKRQTRLDGLSKLTKIEDLREKLVEHFEAEPARQMLFYRGKLMVDGHSLFDYNVGLNEIIQIMVRPAPPKASTSQPATTNGATEAATTTSDEEDSLSDKENKEPVIPVEKSKKKENGEDDEEVGSLYKKGDIIDGRDPSLGAWFEAKIKGIAKKEKEMETDENENKKDADDDGFLYSIVFGGYEEDKPLIVSSVHLRPRAHRKLGLDKIKIGDKLMVNYNIDDPDTRGYWYDGTVTAKENKRCSKSVTATIYIGKDLIPVKDCKLKFHNELFAIETAGSQVNENDPQAKEMDAAKRENKPECDHCKDNPRRKCVHCSCCKCGKKEDPELQLMCDDCDSAYHTYCLNPPLDALPEEDEWYCPDCKVDSSEVVRAGEKLKASSKKAKMASATSKSSRDWGKGMACAGRTKQCQIVPPNHFGPLPGIHVGSMWKFRVQVSEVGIHRPHVAGIHGREEEGAYSIVLSGGYEDDVDDGEQFTYTGSGGRDLSGNKRTAEQSCDQVLTRMNKALAKNCSAPIDSKKGGDSGKDWRKGKPVRVVRNCKGRKHSKYAPEEGNRYDGIYKVVKYWPEKGQSGFIVWRYLLKRDDTNPAPWTKEGKKLAEELGLKLQFPDGYLEGLKAKEALSSQDSSENETSSKGKGKGRKRKRIVSEDEEEEGASPAKKIIKAGYEIPKKVEKQILDDKANGKIWKEVLEFTKDGSQTFLAKVEENFACICCQDLAFMPVTTECGHNFCKTCLQRSFKAEVYSCPACREDLGKDYKMAANKTLRDILNTLVPGYENGR</sequence>
<dbReference type="PROSITE" id="PS50089">
    <property type="entry name" value="ZF_RING_2"/>
    <property type="match status" value="1"/>
</dbReference>
<dbReference type="UniPathway" id="UPA00143"/>
<reference evidence="20" key="3">
    <citation type="submission" date="2015-06" db="UniProtKB">
        <authorList>
            <consortium name="EnsemblMetazoa"/>
        </authorList>
    </citation>
    <scope>IDENTIFICATION</scope>
</reference>
<evidence type="ECO:0000313" key="21">
    <source>
        <dbReference type="Proteomes" id="UP000014760"/>
    </source>
</evidence>
<evidence type="ECO:0000256" key="12">
    <source>
        <dbReference type="PROSITE-ProRule" id="PRU00175"/>
    </source>
</evidence>
<dbReference type="GO" id="GO:0061630">
    <property type="term" value="F:ubiquitin protein ligase activity"/>
    <property type="evidence" value="ECO:0007669"/>
    <property type="project" value="UniProtKB-EC"/>
</dbReference>
<evidence type="ECO:0000256" key="13">
    <source>
        <dbReference type="PROSITE-ProRule" id="PRU00358"/>
    </source>
</evidence>
<dbReference type="FunFam" id="2.30.280.10:FF:000001">
    <property type="entry name" value="E3 ubiquitin-protein ligase UHRF1 isoform 1"/>
    <property type="match status" value="1"/>
</dbReference>
<feature type="compositionally biased region" description="Low complexity" evidence="14">
    <location>
        <begin position="86"/>
        <end position="98"/>
    </location>
</feature>
<feature type="domain" description="YDG" evidence="18">
    <location>
        <begin position="428"/>
        <end position="592"/>
    </location>
</feature>
<dbReference type="Pfam" id="PF12148">
    <property type="entry name" value="TTD"/>
    <property type="match status" value="1"/>
</dbReference>
<feature type="compositionally biased region" description="Low complexity" evidence="14">
    <location>
        <begin position="632"/>
        <end position="644"/>
    </location>
</feature>
<dbReference type="PROSITE" id="PS51015">
    <property type="entry name" value="YDG"/>
    <property type="match status" value="1"/>
</dbReference>
<keyword evidence="4" id="KW-0808">Transferase</keyword>
<dbReference type="PANTHER" id="PTHR14140:SF45">
    <property type="entry name" value="RING-TYPE E3 UBIQUITIN TRANSFERASE"/>
    <property type="match status" value="1"/>
</dbReference>
<dbReference type="GO" id="GO:0016567">
    <property type="term" value="P:protein ubiquitination"/>
    <property type="evidence" value="ECO:0007669"/>
    <property type="project" value="UniProtKB-UniPathway"/>
</dbReference>
<dbReference type="CDD" id="cd20388">
    <property type="entry name" value="Tudor_UHRF_rpt2"/>
    <property type="match status" value="1"/>
</dbReference>
<dbReference type="CDD" id="cd15525">
    <property type="entry name" value="PHD_UHRF1_2"/>
    <property type="match status" value="1"/>
</dbReference>
<feature type="region of interest" description="Disordered" evidence="14">
    <location>
        <begin position="77"/>
        <end position="132"/>
    </location>
</feature>
<evidence type="ECO:0000256" key="4">
    <source>
        <dbReference type="ARBA" id="ARBA00022679"/>
    </source>
</evidence>
<dbReference type="SUPFAM" id="SSF57903">
    <property type="entry name" value="FYVE/PHD zinc finger"/>
    <property type="match status" value="1"/>
</dbReference>